<feature type="transmembrane region" description="Helical" evidence="8">
    <location>
        <begin position="403"/>
        <end position="421"/>
    </location>
</feature>
<dbReference type="InterPro" id="IPR051085">
    <property type="entry name" value="MB_O-acyltransferase"/>
</dbReference>
<feature type="transmembrane region" description="Helical" evidence="8">
    <location>
        <begin position="30"/>
        <end position="57"/>
    </location>
</feature>
<dbReference type="GO" id="GO:0016746">
    <property type="term" value="F:acyltransferase activity"/>
    <property type="evidence" value="ECO:0007669"/>
    <property type="project" value="UniProtKB-KW"/>
</dbReference>
<dbReference type="Proteomes" id="UP000216024">
    <property type="component" value="Unassembled WGS sequence"/>
</dbReference>
<dbReference type="InterPro" id="IPR004299">
    <property type="entry name" value="MBOAT_fam"/>
</dbReference>
<evidence type="ECO:0000256" key="1">
    <source>
        <dbReference type="ARBA" id="ARBA00004651"/>
    </source>
</evidence>
<evidence type="ECO:0000313" key="10">
    <source>
        <dbReference type="Proteomes" id="UP000216024"/>
    </source>
</evidence>
<sequence>MVFSSLVFLFIFLPVTLLIYFLSPKKMKNIVLLMASLIFYSWGEPIYIFLMIFSSVVDYIHGLLLEKFRHSDKKAKLVVLSSVIINLSLLSFFKYGNFFIENINHLLHTKFLLPNLPLPIGISFYTFQTMSYTIDVYRKEAPVQKSPIGLATYVTLFPQLIAGPIVRYQTVAEQINNRKENIDKFAEGIRRFIIGLGKKVLLANNIGVLWSQIQNTHINDLTVFTAWLGIIAFSFQIYFDFSGYSDMAIGLGKMFGFEFLENFNYPYISQSITEFWRRWHMSLGTWFKDYVYIPLGGNKVSKIRMYGNLFIVWFLTGLWHGASWNFVIWGLYFGIIVAIEKAGLLRILENLWKPLRHTYVIFLLLLGWVLFVFDNFSMGLNYLKVMFGLNNANLFNNQFLYYLYNYGILFIALIIGSTPIVKNKHMALIEILDKKLKIFYENIVVTSICLGILFLSTAYLVDATYNPFLYFRF</sequence>
<evidence type="ECO:0000256" key="3">
    <source>
        <dbReference type="ARBA" id="ARBA00022475"/>
    </source>
</evidence>
<accession>A0A267MNA5</accession>
<feature type="transmembrane region" description="Helical" evidence="8">
    <location>
        <begin position="6"/>
        <end position="23"/>
    </location>
</feature>
<keyword evidence="10" id="KW-1185">Reference proteome</keyword>
<feature type="transmembrane region" description="Helical" evidence="8">
    <location>
        <begin position="442"/>
        <end position="461"/>
    </location>
</feature>
<feature type="transmembrane region" description="Helical" evidence="8">
    <location>
        <begin position="360"/>
        <end position="383"/>
    </location>
</feature>
<dbReference type="InterPro" id="IPR028362">
    <property type="entry name" value="AlgI"/>
</dbReference>
<protein>
    <submittedName>
        <fullName evidence="9">Transcriptional regulator</fullName>
    </submittedName>
</protein>
<reference evidence="9 10" key="1">
    <citation type="submission" date="2017-06" db="EMBL/GenBank/DDBJ databases">
        <title>Draft genome sequence of anaerobic fermentative bacterium Anaeromicrobium sediminis DY2726D isolated from West Pacific Ocean sediments.</title>
        <authorList>
            <person name="Zeng X."/>
        </authorList>
    </citation>
    <scope>NUCLEOTIDE SEQUENCE [LARGE SCALE GENOMIC DNA]</scope>
    <source>
        <strain evidence="9 10">DY2726D</strain>
    </source>
</reference>
<evidence type="ECO:0000256" key="7">
    <source>
        <dbReference type="PIRNR" id="PIRNR016636"/>
    </source>
</evidence>
<evidence type="ECO:0000256" key="5">
    <source>
        <dbReference type="ARBA" id="ARBA00022989"/>
    </source>
</evidence>
<keyword evidence="7" id="KW-0808">Transferase</keyword>
<name>A0A267MNA5_9FIRM</name>
<evidence type="ECO:0000256" key="2">
    <source>
        <dbReference type="ARBA" id="ARBA00010323"/>
    </source>
</evidence>
<dbReference type="PIRSF" id="PIRSF500217">
    <property type="entry name" value="AlgI"/>
    <property type="match status" value="1"/>
</dbReference>
<evidence type="ECO:0000313" key="9">
    <source>
        <dbReference type="EMBL" id="PAB61091.1"/>
    </source>
</evidence>
<feature type="transmembrane region" description="Helical" evidence="8">
    <location>
        <begin position="328"/>
        <end position="348"/>
    </location>
</feature>
<dbReference type="Pfam" id="PF03062">
    <property type="entry name" value="MBOAT"/>
    <property type="match status" value="1"/>
</dbReference>
<dbReference type="AlphaFoldDB" id="A0A267MNA5"/>
<feature type="transmembrane region" description="Helical" evidence="8">
    <location>
        <begin position="305"/>
        <end position="322"/>
    </location>
</feature>
<keyword evidence="6 7" id="KW-0472">Membrane</keyword>
<dbReference type="PIRSF" id="PIRSF016636">
    <property type="entry name" value="AlgI_DltB"/>
    <property type="match status" value="1"/>
</dbReference>
<evidence type="ECO:0000256" key="4">
    <source>
        <dbReference type="ARBA" id="ARBA00022692"/>
    </source>
</evidence>
<proteinExistence type="inferred from homology"/>
<gene>
    <name evidence="9" type="ORF">CCE28_01290</name>
</gene>
<comment type="caution">
    <text evidence="9">The sequence shown here is derived from an EMBL/GenBank/DDBJ whole genome shotgun (WGS) entry which is preliminary data.</text>
</comment>
<dbReference type="EMBL" id="NIBG01000001">
    <property type="protein sequence ID" value="PAB61091.1"/>
    <property type="molecule type" value="Genomic_DNA"/>
</dbReference>
<dbReference type="PANTHER" id="PTHR13285">
    <property type="entry name" value="ACYLTRANSFERASE"/>
    <property type="match status" value="1"/>
</dbReference>
<dbReference type="OrthoDB" id="9805788at2"/>
<dbReference type="GO" id="GO:0042121">
    <property type="term" value="P:alginic acid biosynthetic process"/>
    <property type="evidence" value="ECO:0007669"/>
    <property type="project" value="InterPro"/>
</dbReference>
<dbReference type="PANTHER" id="PTHR13285:SF18">
    <property type="entry name" value="PROTEIN-CYSTEINE N-PALMITOYLTRANSFERASE RASP"/>
    <property type="match status" value="1"/>
</dbReference>
<feature type="transmembrane region" description="Helical" evidence="8">
    <location>
        <begin position="77"/>
        <end position="100"/>
    </location>
</feature>
<comment type="subcellular location">
    <subcellularLocation>
        <location evidence="1">Cell membrane</location>
        <topology evidence="1">Multi-pass membrane protein</topology>
    </subcellularLocation>
</comment>
<keyword evidence="4 8" id="KW-0812">Transmembrane</keyword>
<dbReference type="InterPro" id="IPR024194">
    <property type="entry name" value="Ac/AlaTfrase_AlgI/DltB"/>
</dbReference>
<dbReference type="GO" id="GO:0005886">
    <property type="term" value="C:plasma membrane"/>
    <property type="evidence" value="ECO:0007669"/>
    <property type="project" value="UniProtKB-SubCell"/>
</dbReference>
<comment type="similarity">
    <text evidence="2 7">Belongs to the membrane-bound acyltransferase family.</text>
</comment>
<keyword evidence="5 8" id="KW-1133">Transmembrane helix</keyword>
<keyword evidence="7" id="KW-0012">Acyltransferase</keyword>
<organism evidence="9 10">
    <name type="scientific">Anaeromicrobium sediminis</name>
    <dbReference type="NCBI Taxonomy" id="1478221"/>
    <lineage>
        <taxon>Bacteria</taxon>
        <taxon>Bacillati</taxon>
        <taxon>Bacillota</taxon>
        <taxon>Clostridia</taxon>
        <taxon>Peptostreptococcales</taxon>
        <taxon>Thermotaleaceae</taxon>
        <taxon>Anaeromicrobium</taxon>
    </lineage>
</organism>
<evidence type="ECO:0000256" key="8">
    <source>
        <dbReference type="SAM" id="Phobius"/>
    </source>
</evidence>
<keyword evidence="3 7" id="KW-1003">Cell membrane</keyword>
<evidence type="ECO:0000256" key="6">
    <source>
        <dbReference type="ARBA" id="ARBA00023136"/>
    </source>
</evidence>